<feature type="compositionally biased region" description="Acidic residues" evidence="1">
    <location>
        <begin position="16"/>
        <end position="35"/>
    </location>
</feature>
<feature type="region of interest" description="Disordered" evidence="1">
    <location>
        <begin position="1"/>
        <end position="58"/>
    </location>
</feature>
<dbReference type="EMBL" id="JAGMUU010000047">
    <property type="protein sequence ID" value="KAH7113137.1"/>
    <property type="molecule type" value="Genomic_DNA"/>
</dbReference>
<feature type="compositionally biased region" description="Acidic residues" evidence="1">
    <location>
        <begin position="226"/>
        <end position="235"/>
    </location>
</feature>
<accession>A0A9P9D604</accession>
<evidence type="ECO:0000313" key="3">
    <source>
        <dbReference type="Proteomes" id="UP000717696"/>
    </source>
</evidence>
<protein>
    <submittedName>
        <fullName evidence="2">Uncharacterized protein</fullName>
    </submittedName>
</protein>
<evidence type="ECO:0000256" key="1">
    <source>
        <dbReference type="SAM" id="MobiDB-lite"/>
    </source>
</evidence>
<feature type="compositionally biased region" description="Polar residues" evidence="1">
    <location>
        <begin position="36"/>
        <end position="58"/>
    </location>
</feature>
<gene>
    <name evidence="2" type="ORF">B0J13DRAFT_590765</name>
</gene>
<comment type="caution">
    <text evidence="2">The sequence shown here is derived from an EMBL/GenBank/DDBJ whole genome shotgun (WGS) entry which is preliminary data.</text>
</comment>
<dbReference type="Proteomes" id="UP000717696">
    <property type="component" value="Unassembled WGS sequence"/>
</dbReference>
<dbReference type="AlphaFoldDB" id="A0A9P9D604"/>
<reference evidence="2" key="1">
    <citation type="journal article" date="2021" name="Nat. Commun.">
        <title>Genetic determinants of endophytism in the Arabidopsis root mycobiome.</title>
        <authorList>
            <person name="Mesny F."/>
            <person name="Miyauchi S."/>
            <person name="Thiergart T."/>
            <person name="Pickel B."/>
            <person name="Atanasova L."/>
            <person name="Karlsson M."/>
            <person name="Huettel B."/>
            <person name="Barry K.W."/>
            <person name="Haridas S."/>
            <person name="Chen C."/>
            <person name="Bauer D."/>
            <person name="Andreopoulos W."/>
            <person name="Pangilinan J."/>
            <person name="LaButti K."/>
            <person name="Riley R."/>
            <person name="Lipzen A."/>
            <person name="Clum A."/>
            <person name="Drula E."/>
            <person name="Henrissat B."/>
            <person name="Kohler A."/>
            <person name="Grigoriev I.V."/>
            <person name="Martin F.M."/>
            <person name="Hacquard S."/>
        </authorList>
    </citation>
    <scope>NUCLEOTIDE SEQUENCE</scope>
    <source>
        <strain evidence="2">MPI-CAGE-AT-0021</strain>
    </source>
</reference>
<evidence type="ECO:0000313" key="2">
    <source>
        <dbReference type="EMBL" id="KAH7113137.1"/>
    </source>
</evidence>
<proteinExistence type="predicted"/>
<feature type="region of interest" description="Disordered" evidence="1">
    <location>
        <begin position="271"/>
        <end position="306"/>
    </location>
</feature>
<name>A0A9P9D604_9HYPO</name>
<feature type="compositionally biased region" description="Basic residues" evidence="1">
    <location>
        <begin position="293"/>
        <end position="303"/>
    </location>
</feature>
<organism evidence="2 3">
    <name type="scientific">Dactylonectria estremocensis</name>
    <dbReference type="NCBI Taxonomy" id="1079267"/>
    <lineage>
        <taxon>Eukaryota</taxon>
        <taxon>Fungi</taxon>
        <taxon>Dikarya</taxon>
        <taxon>Ascomycota</taxon>
        <taxon>Pezizomycotina</taxon>
        <taxon>Sordariomycetes</taxon>
        <taxon>Hypocreomycetidae</taxon>
        <taxon>Hypocreales</taxon>
        <taxon>Nectriaceae</taxon>
        <taxon>Dactylonectria</taxon>
    </lineage>
</organism>
<feature type="region of interest" description="Disordered" evidence="1">
    <location>
        <begin position="154"/>
        <end position="248"/>
    </location>
</feature>
<feature type="compositionally biased region" description="Acidic residues" evidence="1">
    <location>
        <begin position="178"/>
        <end position="188"/>
    </location>
</feature>
<sequence length="332" mass="36513">MILTTSDAGHAAIWISEDETDTEDEDDDEGQDFDDSQSCTTPTTSITDHLDSTGTKHSPTQLEAATSMNTMLAVSPARVEDDPIWTYCLHMNRTSAGDSMACIDASFEVSPTRPESEPCLSVSGEQQLVTEATGATSEPGIMIIDALSDEVCSSISPDDAIPGAHTPSPAVRLSPESQQDDAEPESSEAESRSPFRARVSPLSQELPSRRRSRRRSLHVYQTGSGSEDDDFDDEEHQDRKHRKVSRSPSYSICNAATTVAHSLRERDTSALGLLSPTPSHARSVPSEAIATKKTTKRTPARRAKYSDEEDNFLIQLKEEEQIRWAEIRRRFA</sequence>
<keyword evidence="3" id="KW-1185">Reference proteome</keyword>